<gene>
    <name evidence="1" type="ORF">QFC24_000757</name>
</gene>
<accession>A0ACC2XVG7</accession>
<protein>
    <submittedName>
        <fullName evidence="1">Uncharacterized protein</fullName>
    </submittedName>
</protein>
<dbReference type="EMBL" id="JASBWV010000002">
    <property type="protein sequence ID" value="KAJ9127350.1"/>
    <property type="molecule type" value="Genomic_DNA"/>
</dbReference>
<name>A0ACC2XVG7_9TREE</name>
<reference evidence="1" key="1">
    <citation type="submission" date="2023-04" db="EMBL/GenBank/DDBJ databases">
        <title>Draft Genome sequencing of Naganishia species isolated from polar environments using Oxford Nanopore Technology.</title>
        <authorList>
            <person name="Leo P."/>
            <person name="Venkateswaran K."/>
        </authorList>
    </citation>
    <scope>NUCLEOTIDE SEQUENCE</scope>
    <source>
        <strain evidence="1">DBVPG 5303</strain>
    </source>
</reference>
<evidence type="ECO:0000313" key="1">
    <source>
        <dbReference type="EMBL" id="KAJ9127350.1"/>
    </source>
</evidence>
<comment type="caution">
    <text evidence="1">The sequence shown here is derived from an EMBL/GenBank/DDBJ whole genome shotgun (WGS) entry which is preliminary data.</text>
</comment>
<keyword evidence="2" id="KW-1185">Reference proteome</keyword>
<sequence length="688" mass="73906">MFEPTTTPSDALRALPSSCRRACTVDIQGWADDVSELAYMNPSCPYQYPLGTYFDHDQSEYNYLSYSATPAILSSASSGNPNNYLPQRTTSLSCTSLPLTKSPLPLSLVWANDEREPPTSLLPIPKRPAPLPPLRSRSRSRARLQQHTSSRTGIGRKWRMALVDPEQVGLWTLAEDMEGQFDDAPSSSPVPPSSSASNPASMLKLQEGHLLWGDPKRQRGAGQDESVRQMVQGTDSSAWVAPMAGEEGEAIGLGLGLGLEELDESVVQSTPRVRKSPPSRPERQFDGLFYVPPVSIASTGTLLSAANAGITEGQKREGSVLLESPMSSEESWGNNFATETTPTIPLTGNEISPLSTGFTAFVEPRQAPPRSLRITTTPIPDGEDGRYAFPSFPDLELGSPFTPTATMTPCRSHTGAIIASAAAEQGGLDAAASPEREAGAGRKRVTSAPAVIHWPDWSSAASSASSVSHSHTSSASSLLSSEGPVTPFITAIQMERVEKRESVVGEDLLVAFERFLMEAHEPAHTFFVNEQPEEKGFLGGDVTVHASPCTPKRNIGQISQPPPPPATPKKRRHAKRALQTTATTPVPRSCEALQFVITTTTAEEAQRVPQTAPCFGGNGRDLVFDFRVVETGRERGVETCRASWVVPTGAEVAGDGVAQDVGGTKGKGRKLPQRSALPFRWMDNEKGV</sequence>
<organism evidence="1 2">
    <name type="scientific">Naganishia onofrii</name>
    <dbReference type="NCBI Taxonomy" id="1851511"/>
    <lineage>
        <taxon>Eukaryota</taxon>
        <taxon>Fungi</taxon>
        <taxon>Dikarya</taxon>
        <taxon>Basidiomycota</taxon>
        <taxon>Agaricomycotina</taxon>
        <taxon>Tremellomycetes</taxon>
        <taxon>Filobasidiales</taxon>
        <taxon>Filobasidiaceae</taxon>
        <taxon>Naganishia</taxon>
    </lineage>
</organism>
<dbReference type="Proteomes" id="UP001234202">
    <property type="component" value="Unassembled WGS sequence"/>
</dbReference>
<proteinExistence type="predicted"/>
<evidence type="ECO:0000313" key="2">
    <source>
        <dbReference type="Proteomes" id="UP001234202"/>
    </source>
</evidence>